<dbReference type="InterPro" id="IPR006119">
    <property type="entry name" value="Resolv_N"/>
</dbReference>
<feature type="domain" description="Recombinase" evidence="4">
    <location>
        <begin position="234"/>
        <end position="363"/>
    </location>
</feature>
<evidence type="ECO:0000313" key="5">
    <source>
        <dbReference type="EMBL" id="ADY61389.1"/>
    </source>
</evidence>
<dbReference type="PANTHER" id="PTHR30461:SF23">
    <property type="entry name" value="DNA RECOMBINASE-RELATED"/>
    <property type="match status" value="1"/>
</dbReference>
<dbReference type="InterPro" id="IPR050639">
    <property type="entry name" value="SSR_resolvase"/>
</dbReference>
<dbReference type="EMBL" id="CP002546">
    <property type="protein sequence ID" value="ADY61389.1"/>
    <property type="molecule type" value="Genomic_DNA"/>
</dbReference>
<feature type="compositionally biased region" description="Basic and acidic residues" evidence="2">
    <location>
        <begin position="234"/>
        <end position="245"/>
    </location>
</feature>
<dbReference type="GO" id="GO:0000150">
    <property type="term" value="F:DNA strand exchange activity"/>
    <property type="evidence" value="ECO:0007669"/>
    <property type="project" value="InterPro"/>
</dbReference>
<proteinExistence type="predicted"/>
<dbReference type="Pfam" id="PF00239">
    <property type="entry name" value="Resolvase"/>
    <property type="match status" value="1"/>
</dbReference>
<dbReference type="InterPro" id="IPR011109">
    <property type="entry name" value="DNA_bind_recombinase_dom"/>
</dbReference>
<evidence type="ECO:0000259" key="4">
    <source>
        <dbReference type="PROSITE" id="PS51737"/>
    </source>
</evidence>
<feature type="region of interest" description="Disordered" evidence="2">
    <location>
        <begin position="225"/>
        <end position="245"/>
    </location>
</feature>
<dbReference type="GO" id="GO:0003677">
    <property type="term" value="F:DNA binding"/>
    <property type="evidence" value="ECO:0007669"/>
    <property type="project" value="InterPro"/>
</dbReference>
<dbReference type="SUPFAM" id="SSF53041">
    <property type="entry name" value="Resolvase-like"/>
    <property type="match status" value="1"/>
</dbReference>
<feature type="domain" description="Resolvase/invertase-type recombinase catalytic" evidence="3">
    <location>
        <begin position="57"/>
        <end position="204"/>
    </location>
</feature>
<dbReference type="InterPro" id="IPR038109">
    <property type="entry name" value="DNA_bind_recomb_sf"/>
</dbReference>
<dbReference type="Gene3D" id="3.40.50.1390">
    <property type="entry name" value="Resolvase, N-terminal catalytic domain"/>
    <property type="match status" value="1"/>
</dbReference>
<feature type="coiled-coil region" evidence="1">
    <location>
        <begin position="455"/>
        <end position="518"/>
    </location>
</feature>
<dbReference type="HOGENOM" id="CLU_402180_0_0_0"/>
<evidence type="ECO:0000256" key="1">
    <source>
        <dbReference type="SAM" id="Coils"/>
    </source>
</evidence>
<dbReference type="Pfam" id="PF07508">
    <property type="entry name" value="Recombinase"/>
    <property type="match status" value="1"/>
</dbReference>
<name>F0SSR1_RUBBR</name>
<dbReference type="InterPro" id="IPR036162">
    <property type="entry name" value="Resolvase-like_N_sf"/>
</dbReference>
<dbReference type="OrthoDB" id="103136at2"/>
<keyword evidence="1" id="KW-0175">Coiled coil</keyword>
<sequence>MSSQIPEAGRINDELARETHQWWMEAAENANIDLTDFNPAAPLPDRIAWALRNNLSIGTVYTRYSTKLQNSTADQTKTNVEHAASKGIYCPPEYVCIDEGQRGCKTRRDGLDRMLYILRQRLATVLLVFKASRLYRQAYRGYQLIQQEVVEEGLRAISVTQQIDTIDSKQWKMLFQIHGIADEMLIEATSDHVRSGLRGLFARGYTVGAIPVGYRRKEIPEAPLTNRGLPRTIPEIDRKSPEDPEDKLDVAAKIKEHFEMIRDGLPIRQGWLKWVEEGLPNDPRSTSPHMTYVAYRNMLERDAYRGYWEFGRSRNQYSTKKDYTQQIEQPDEEVEMKQCEELRIVDDELFYAVQEILDDLKSGPRGPRQAKDAQLWDLVTGIFYCAQCNQRFYVAGAGGQGMRCKNGDLCPCKSTVRREDAVKAICEQLQELISQDAKLIEKTILEAQQLDSQGDQQLEAEIESSQRKLASLERKLTDYLDLAGQGSDQDREEMKARIRSVRAERNTARAELTRLQHALSHASEVITEDEIRDSLSQLSGLLHDGAAGTLGEDAVCEAVEIFRLLVGGRISVHVEQRAGRKRTNVRGTFTPRLLDAVSNRALTPSSDDHDQSEVSVWLRKPPRVDLLAERVHELIDIQQLSHRDTAKQLQREGHKVNSGNVWYSYRRWYEMQGLEPPKLPYNNGHKRDSA</sequence>
<organism evidence="5 6">
    <name type="scientific">Rubinisphaera brasiliensis (strain ATCC 49424 / DSM 5305 / JCM 21570 / IAM 15109 / NBRC 103401 / IFAM 1448)</name>
    <name type="common">Planctomyces brasiliensis</name>
    <dbReference type="NCBI Taxonomy" id="756272"/>
    <lineage>
        <taxon>Bacteria</taxon>
        <taxon>Pseudomonadati</taxon>
        <taxon>Planctomycetota</taxon>
        <taxon>Planctomycetia</taxon>
        <taxon>Planctomycetales</taxon>
        <taxon>Planctomycetaceae</taxon>
        <taxon>Rubinisphaera</taxon>
    </lineage>
</organism>
<gene>
    <name evidence="5" type="ordered locus">Plabr_3803</name>
</gene>
<dbReference type="PROSITE" id="PS51736">
    <property type="entry name" value="RECOMBINASES_3"/>
    <property type="match status" value="1"/>
</dbReference>
<evidence type="ECO:0000256" key="2">
    <source>
        <dbReference type="SAM" id="MobiDB-lite"/>
    </source>
</evidence>
<dbReference type="PROSITE" id="PS51737">
    <property type="entry name" value="RECOMBINASE_DNA_BIND"/>
    <property type="match status" value="1"/>
</dbReference>
<dbReference type="SMART" id="SM00857">
    <property type="entry name" value="Resolvase"/>
    <property type="match status" value="1"/>
</dbReference>
<reference evidence="6" key="1">
    <citation type="submission" date="2011-02" db="EMBL/GenBank/DDBJ databases">
        <title>The complete genome of Planctomyces brasiliensis DSM 5305.</title>
        <authorList>
            <person name="Lucas S."/>
            <person name="Copeland A."/>
            <person name="Lapidus A."/>
            <person name="Bruce D."/>
            <person name="Goodwin L."/>
            <person name="Pitluck S."/>
            <person name="Kyrpides N."/>
            <person name="Mavromatis K."/>
            <person name="Pagani I."/>
            <person name="Ivanova N."/>
            <person name="Ovchinnikova G."/>
            <person name="Lu M."/>
            <person name="Detter J.C."/>
            <person name="Han C."/>
            <person name="Land M."/>
            <person name="Hauser L."/>
            <person name="Markowitz V."/>
            <person name="Cheng J.-F."/>
            <person name="Hugenholtz P."/>
            <person name="Woyke T."/>
            <person name="Wu D."/>
            <person name="Tindall B."/>
            <person name="Pomrenke H.G."/>
            <person name="Brambilla E."/>
            <person name="Klenk H.-P."/>
            <person name="Eisen J.A."/>
        </authorList>
    </citation>
    <scope>NUCLEOTIDE SEQUENCE [LARGE SCALE GENOMIC DNA]</scope>
    <source>
        <strain evidence="6">ATCC 49424 / DSM 5305 / JCM 21570 / NBRC 103401 / IFAM 1448</strain>
    </source>
</reference>
<keyword evidence="6" id="KW-1185">Reference proteome</keyword>
<dbReference type="CDD" id="cd00338">
    <property type="entry name" value="Ser_Recombinase"/>
    <property type="match status" value="1"/>
</dbReference>
<dbReference type="Gene3D" id="3.90.1750.20">
    <property type="entry name" value="Putative Large Serine Recombinase, Chain B, Domain 2"/>
    <property type="match status" value="1"/>
</dbReference>
<evidence type="ECO:0000259" key="3">
    <source>
        <dbReference type="PROSITE" id="PS51736"/>
    </source>
</evidence>
<dbReference type="KEGG" id="pbs:Plabr_3803"/>
<dbReference type="AlphaFoldDB" id="F0SSR1"/>
<dbReference type="eggNOG" id="COG1961">
    <property type="taxonomic scope" value="Bacteria"/>
</dbReference>
<dbReference type="Proteomes" id="UP000006860">
    <property type="component" value="Chromosome"/>
</dbReference>
<accession>F0SSR1</accession>
<evidence type="ECO:0000313" key="6">
    <source>
        <dbReference type="Proteomes" id="UP000006860"/>
    </source>
</evidence>
<protein>
    <submittedName>
        <fullName evidence="5">Resolvase domain protein</fullName>
    </submittedName>
</protein>
<dbReference type="PANTHER" id="PTHR30461">
    <property type="entry name" value="DNA-INVERTASE FROM LAMBDOID PROPHAGE"/>
    <property type="match status" value="1"/>
</dbReference>
<dbReference type="STRING" id="756272.Plabr_3803"/>